<keyword evidence="8" id="KW-0436">Ligase</keyword>
<evidence type="ECO:0000256" key="6">
    <source>
        <dbReference type="ARBA" id="ARBA00013782"/>
    </source>
</evidence>
<evidence type="ECO:0000256" key="11">
    <source>
        <dbReference type="ARBA" id="ARBA00022801"/>
    </source>
</evidence>
<evidence type="ECO:0000256" key="1">
    <source>
        <dbReference type="ARBA" id="ARBA00004123"/>
    </source>
</evidence>
<keyword evidence="10" id="KW-0547">Nucleotide-binding</keyword>
<feature type="domain" description="S1 motif" evidence="22">
    <location>
        <begin position="204"/>
        <end position="274"/>
    </location>
</feature>
<dbReference type="InterPro" id="IPR002305">
    <property type="entry name" value="aa-tRNA-synth_Ic"/>
</dbReference>
<dbReference type="FunFam" id="3.40.50.620:FF:000033">
    <property type="entry name" value="tryptophan--tRNA ligase, cytoplasmic"/>
    <property type="match status" value="1"/>
</dbReference>
<keyword evidence="9" id="KW-0507">mRNA processing</keyword>
<dbReference type="PROSITE" id="PS51192">
    <property type="entry name" value="HELICASE_ATP_BIND_1"/>
    <property type="match status" value="1"/>
</dbReference>
<keyword evidence="12" id="KW-0347">Helicase</keyword>
<dbReference type="InterPro" id="IPR011709">
    <property type="entry name" value="DEAD-box_helicase_OB_fold"/>
</dbReference>
<dbReference type="Pfam" id="PF04408">
    <property type="entry name" value="WHD_HA2"/>
    <property type="match status" value="1"/>
</dbReference>
<dbReference type="PANTHER" id="PTHR18934:SF85">
    <property type="entry name" value="ATP-DEPENDENT RNA HELICASE DHX8"/>
    <property type="match status" value="1"/>
</dbReference>
<accession>A0A9P8A335</accession>
<dbReference type="EMBL" id="JAIFTL010000142">
    <property type="protein sequence ID" value="KAG9322505.1"/>
    <property type="molecule type" value="Genomic_DNA"/>
</dbReference>
<sequence length="1593" mass="179774">MISLKMDLEQFEVLELVNKIRNELLNHTGIDDRTVAEFIIDMHESSPDYATFKRNMQETGDFSDSFIGNIDRLIKTMHPNHKKAAEPAPVDKTAVADEKAHRFPGLAIPDNTERISEFDKDMKKDKKTAIDDFMSEFESMAESVKQETRKRDRSRSPSPRRRYRSRSRDGYRRGRSRSRSPSRRDGGRRSEGSRSTVDDAPILYKIYNGRVTSTKPFGAFVTLDGVKGKVEGMVHIGMLAAGRVNEVSEVVKRNDSVKVKVMSVTSTRLSLSMKDVDQKTGKDLSPHLRIRTEEEMARDAARNPDRPSSSTVPIIEDDEPKSSKLKRMSSPERFEIKQLIASGVLDPADHPDFDEDYGMIDNMEAEEELDIEICDDEPLFLKGQARHALDLSPIKVVKAPDGTMNRAALSGAALAKERKELRQSEVNAEYDSVPKDINKPWLDPMPEPGERNFAQDLRGSAASGKAGQLPEWKANTFGKATTYGRITDLSIQQQRESLPIYKLRKQLVDAVKDNQILVVVGDTGSGKTTQMTQYLAEEGFANYGKIGCTQPRRVAAVSVAKRVAEEVGCRIGQEVGYTIRFEDCTSPETRIKYMTDGMLMRESLVDSTMSQYSVIILDEAHERTVSTDVLFGLLKQACRKRKDLKIIVTSATLDAEKFSTYFFDCPIFTIPGRTYPVEILYTKDPESDYLDASLITVMQIHLSEPAGDILLFLTGQEEIDTASEILYERMKALGPMVPELIILPVYSALPSEMQSRIFDPTPPGARKVVIATNVAETSITIDGVYYVVDPGFVKQNAYDAKLGMDSLIVTPISQAQARQRSGRAGRTGPGKCYRLYTEAAYRNEMMPNPVPEIQRTNLSMIVLTLKAMGINDLINFDFMDPPPVQTLLTALEQLFALSALDSEGLLTRLGRKMAVFPMEPPLAKMLILSADLQCSEEILTIVSMLSVQNVFHRPKEKQALADSKKAKFHQPEGDHLTLLTVYNAWKASKFSNPWCFENFIQARSMKRAQDVRKQLLGYMDRYNQDVVSCGKNYTKVRKALCGGLFRHAAKKDPQEGYKTLVEGTPVYIHPSSSLFNKNPEWVIYHELVMTTKEYMREVTAIEPKWLTEAAPTFFKVADANKISRRKRQEKIEPLFNRYEKPNEWRLSRLKTGSRHNPFIMSSDQAVQAVIAYVPTFATSQHQSDQPMENASIASEQKAEQIVDPWNVQGAVVDGKQLGIDYDRLIESFGTRKIDEDVLKRLETLTGRKPHVLLRRGVFFSHRELSRILDRYEQKKPFYLYTGRGPSSDSMHLGHMIPFLFCQYLQEIFDCPLVIQLTDDEKFLFKPNLKLEDCIRFSRQNAKDIIACGFNPEKTFIFSNLLHVGGAFYHNVVRISRCITYSQSKSTFGFVESDNVGKSHFVSVQAAPSFSNSFPAIFGERSDIPCLIPCAIDQDPYFRLTRDVAHKLKYPKPALIHAKFFPALQGPGTKMSASVDSSAIFMTDTQAQIKNKINRHAFSGGGASMELHKEHGGKPEDDIPFQYLSFFLDDDEEIAELERTYRAGTLSTGDLKKRCIDVLQKFVGEFQARKNAVTDEILDHYMTPRSMGVDLSAK</sequence>
<dbReference type="InterPro" id="IPR012340">
    <property type="entry name" value="NA-bd_OB-fold"/>
</dbReference>
<dbReference type="PROSITE" id="PS00178">
    <property type="entry name" value="AA_TRNA_LIGASE_I"/>
    <property type="match status" value="1"/>
</dbReference>
<dbReference type="PROSITE" id="PS00690">
    <property type="entry name" value="DEAH_ATP_HELICASE"/>
    <property type="match status" value="1"/>
</dbReference>
<evidence type="ECO:0000256" key="7">
    <source>
        <dbReference type="ARBA" id="ARBA00022490"/>
    </source>
</evidence>
<dbReference type="SUPFAM" id="SSF50249">
    <property type="entry name" value="Nucleic acid-binding proteins"/>
    <property type="match status" value="1"/>
</dbReference>
<evidence type="ECO:0000256" key="14">
    <source>
        <dbReference type="ARBA" id="ARBA00022917"/>
    </source>
</evidence>
<evidence type="ECO:0000256" key="18">
    <source>
        <dbReference type="ARBA" id="ARBA00030268"/>
    </source>
</evidence>
<proteinExistence type="inferred from homology"/>
<dbReference type="GO" id="GO:0005524">
    <property type="term" value="F:ATP binding"/>
    <property type="evidence" value="ECO:0007669"/>
    <property type="project" value="UniProtKB-KW"/>
</dbReference>
<dbReference type="InterPro" id="IPR011545">
    <property type="entry name" value="DEAD/DEAH_box_helicase_dom"/>
</dbReference>
<evidence type="ECO:0000256" key="13">
    <source>
        <dbReference type="ARBA" id="ARBA00022840"/>
    </source>
</evidence>
<evidence type="ECO:0000256" key="21">
    <source>
        <dbReference type="SAM" id="MobiDB-lite"/>
    </source>
</evidence>
<evidence type="ECO:0000256" key="5">
    <source>
        <dbReference type="ARBA" id="ARBA00013161"/>
    </source>
</evidence>
<evidence type="ECO:0000259" key="23">
    <source>
        <dbReference type="PROSITE" id="PS51192"/>
    </source>
</evidence>
<dbReference type="SMART" id="SM00316">
    <property type="entry name" value="S1"/>
    <property type="match status" value="1"/>
</dbReference>
<dbReference type="GO" id="GO:0005737">
    <property type="term" value="C:cytoplasm"/>
    <property type="evidence" value="ECO:0007669"/>
    <property type="project" value="UniProtKB-SubCell"/>
</dbReference>
<dbReference type="PRINTS" id="PR01039">
    <property type="entry name" value="TRNASYNTHTRP"/>
</dbReference>
<evidence type="ECO:0000256" key="9">
    <source>
        <dbReference type="ARBA" id="ARBA00022664"/>
    </source>
</evidence>
<dbReference type="PANTHER" id="PTHR18934">
    <property type="entry name" value="ATP-DEPENDENT RNA HELICASE"/>
    <property type="match status" value="1"/>
</dbReference>
<dbReference type="Pfam" id="PF00271">
    <property type="entry name" value="Helicase_C"/>
    <property type="match status" value="1"/>
</dbReference>
<dbReference type="InterPro" id="IPR002306">
    <property type="entry name" value="Trp-tRNA-ligase"/>
</dbReference>
<dbReference type="InterPro" id="IPR014729">
    <property type="entry name" value="Rossmann-like_a/b/a_fold"/>
</dbReference>
<reference evidence="25" key="1">
    <citation type="submission" date="2021-07" db="EMBL/GenBank/DDBJ databases">
        <title>Draft genome of Mortierella alpina, strain LL118, isolated from an aspen leaf litter sample.</title>
        <authorList>
            <person name="Yang S."/>
            <person name="Vinatzer B.A."/>
        </authorList>
    </citation>
    <scope>NUCLEOTIDE SEQUENCE</scope>
    <source>
        <strain evidence="25">LL118</strain>
    </source>
</reference>
<keyword evidence="7" id="KW-0963">Cytoplasm</keyword>
<evidence type="ECO:0000256" key="10">
    <source>
        <dbReference type="ARBA" id="ARBA00022741"/>
    </source>
</evidence>
<dbReference type="NCBIfam" id="TIGR00233">
    <property type="entry name" value="trpS"/>
    <property type="match status" value="1"/>
</dbReference>
<dbReference type="SUPFAM" id="SSF52540">
    <property type="entry name" value="P-loop containing nucleoside triphosphate hydrolases"/>
    <property type="match status" value="1"/>
</dbReference>
<dbReference type="Gene3D" id="3.40.50.300">
    <property type="entry name" value="P-loop containing nucleotide triphosphate hydrolases"/>
    <property type="match status" value="2"/>
</dbReference>
<evidence type="ECO:0000259" key="22">
    <source>
        <dbReference type="PROSITE" id="PS50126"/>
    </source>
</evidence>
<dbReference type="InterPro" id="IPR001650">
    <property type="entry name" value="Helicase_C-like"/>
</dbReference>
<dbReference type="Gene3D" id="1.10.240.10">
    <property type="entry name" value="Tyrosyl-Transfer RNA Synthetase"/>
    <property type="match status" value="1"/>
</dbReference>
<gene>
    <name evidence="25" type="ORF">KVV02_001247</name>
</gene>
<keyword evidence="11" id="KW-0378">Hydrolase</keyword>
<keyword evidence="16" id="KW-0508">mRNA splicing</keyword>
<dbReference type="FunFam" id="2.40.50.140:FF:000061">
    <property type="entry name" value="ATP-dependent RNA helicase DHX8"/>
    <property type="match status" value="1"/>
</dbReference>
<dbReference type="Pfam" id="PF00575">
    <property type="entry name" value="S1"/>
    <property type="match status" value="1"/>
</dbReference>
<evidence type="ECO:0000256" key="19">
    <source>
        <dbReference type="ARBA" id="ARBA00047984"/>
    </source>
</evidence>
<dbReference type="CDD" id="cd00806">
    <property type="entry name" value="TrpRS_core"/>
    <property type="match status" value="1"/>
</dbReference>
<dbReference type="FunFam" id="3.40.50.300:FF:000191">
    <property type="entry name" value="Pre-mRNA-splicing factor ATP-dependent RNA helicase"/>
    <property type="match status" value="1"/>
</dbReference>
<evidence type="ECO:0000256" key="12">
    <source>
        <dbReference type="ARBA" id="ARBA00022806"/>
    </source>
</evidence>
<keyword evidence="14" id="KW-0648">Protein biosynthesis</keyword>
<dbReference type="InterPro" id="IPR027417">
    <property type="entry name" value="P-loop_NTPase"/>
</dbReference>
<evidence type="ECO:0000256" key="15">
    <source>
        <dbReference type="ARBA" id="ARBA00023146"/>
    </source>
</evidence>
<evidence type="ECO:0000256" key="8">
    <source>
        <dbReference type="ARBA" id="ARBA00022598"/>
    </source>
</evidence>
<dbReference type="FunFam" id="1.10.240.10:FF:000007">
    <property type="entry name" value="Tryptophan--tRNA ligase"/>
    <property type="match status" value="1"/>
</dbReference>
<dbReference type="Gene3D" id="1.20.120.1080">
    <property type="match status" value="1"/>
</dbReference>
<keyword evidence="15" id="KW-0030">Aminoacyl-tRNA synthetase</keyword>
<dbReference type="CDD" id="cd21691">
    <property type="entry name" value="GH2-like_DHX8"/>
    <property type="match status" value="1"/>
</dbReference>
<keyword evidence="17" id="KW-0539">Nucleus</keyword>
<dbReference type="Pfam" id="PF21010">
    <property type="entry name" value="HA2_C"/>
    <property type="match status" value="1"/>
</dbReference>
<dbReference type="GO" id="GO:0071013">
    <property type="term" value="C:catalytic step 2 spliceosome"/>
    <property type="evidence" value="ECO:0007669"/>
    <property type="project" value="TreeGrafter"/>
</dbReference>
<dbReference type="CDD" id="cd18791">
    <property type="entry name" value="SF2_C_RHA"/>
    <property type="match status" value="1"/>
</dbReference>
<protein>
    <recommendedName>
        <fullName evidence="6">Tryptophan--tRNA ligase, cytoplasmic</fullName>
        <ecNumber evidence="4">3.6.4.13</ecNumber>
        <ecNumber evidence="5">6.1.1.2</ecNumber>
    </recommendedName>
    <alternativeName>
        <fullName evidence="18">Tryptophanyl-tRNA synthetase</fullName>
    </alternativeName>
</protein>
<feature type="compositionally biased region" description="Basic and acidic residues" evidence="21">
    <location>
        <begin position="182"/>
        <end position="192"/>
    </location>
</feature>
<evidence type="ECO:0000256" key="4">
    <source>
        <dbReference type="ARBA" id="ARBA00012552"/>
    </source>
</evidence>
<dbReference type="SMART" id="SM00487">
    <property type="entry name" value="DEXDc"/>
    <property type="match status" value="1"/>
</dbReference>
<dbReference type="PROSITE" id="PS50126">
    <property type="entry name" value="S1"/>
    <property type="match status" value="1"/>
</dbReference>
<feature type="region of interest" description="Disordered" evidence="21">
    <location>
        <begin position="294"/>
        <end position="327"/>
    </location>
</feature>
<dbReference type="InterPro" id="IPR049588">
    <property type="entry name" value="DHX8_GH2-like"/>
</dbReference>
<dbReference type="FunFam" id="1.20.120.1080:FF:000001">
    <property type="entry name" value="Pre-mRNA-splicing factor ATP-dependent RNA helicase"/>
    <property type="match status" value="1"/>
</dbReference>
<evidence type="ECO:0000256" key="20">
    <source>
        <dbReference type="ARBA" id="ARBA00049929"/>
    </source>
</evidence>
<dbReference type="InterPro" id="IPR014001">
    <property type="entry name" value="Helicase_ATP-bd"/>
</dbReference>
<dbReference type="SUPFAM" id="SSF52374">
    <property type="entry name" value="Nucleotidylyl transferase"/>
    <property type="match status" value="1"/>
</dbReference>
<keyword evidence="13" id="KW-0067">ATP-binding</keyword>
<dbReference type="GO" id="GO:0000390">
    <property type="term" value="P:spliceosomal complex disassembly"/>
    <property type="evidence" value="ECO:0007669"/>
    <property type="project" value="TreeGrafter"/>
</dbReference>
<evidence type="ECO:0000256" key="2">
    <source>
        <dbReference type="ARBA" id="ARBA00004496"/>
    </source>
</evidence>
<dbReference type="Gene3D" id="3.40.50.620">
    <property type="entry name" value="HUPs"/>
    <property type="match status" value="1"/>
</dbReference>
<dbReference type="InterPro" id="IPR001412">
    <property type="entry name" value="aa-tRNA-synth_I_CS"/>
</dbReference>
<dbReference type="InterPro" id="IPR002464">
    <property type="entry name" value="DNA/RNA_helicase_DEAH_CS"/>
</dbReference>
<dbReference type="GO" id="GO:0004830">
    <property type="term" value="F:tryptophan-tRNA ligase activity"/>
    <property type="evidence" value="ECO:0007669"/>
    <property type="project" value="UniProtKB-EC"/>
</dbReference>
<dbReference type="FunFam" id="3.40.50.300:FF:000101">
    <property type="entry name" value="Pre-mRNA-splicing factor ATP-dependent RNA helicase"/>
    <property type="match status" value="1"/>
</dbReference>
<evidence type="ECO:0000256" key="3">
    <source>
        <dbReference type="ARBA" id="ARBA00005594"/>
    </source>
</evidence>
<evidence type="ECO:0000256" key="16">
    <source>
        <dbReference type="ARBA" id="ARBA00023187"/>
    </source>
</evidence>
<feature type="compositionally biased region" description="Basic and acidic residues" evidence="21">
    <location>
        <begin position="294"/>
        <end position="305"/>
    </location>
</feature>
<evidence type="ECO:0000313" key="26">
    <source>
        <dbReference type="Proteomes" id="UP000717515"/>
    </source>
</evidence>
<evidence type="ECO:0000256" key="17">
    <source>
        <dbReference type="ARBA" id="ARBA00023242"/>
    </source>
</evidence>
<dbReference type="EC" id="6.1.1.2" evidence="5"/>
<dbReference type="InterPro" id="IPR003029">
    <property type="entry name" value="S1_domain"/>
</dbReference>
<dbReference type="GO" id="GO:0003723">
    <property type="term" value="F:RNA binding"/>
    <property type="evidence" value="ECO:0007669"/>
    <property type="project" value="TreeGrafter"/>
</dbReference>
<dbReference type="PROSITE" id="PS51194">
    <property type="entry name" value="HELICASE_CTER"/>
    <property type="match status" value="1"/>
</dbReference>
<dbReference type="Pfam" id="PF07717">
    <property type="entry name" value="OB_NTP_bind"/>
    <property type="match status" value="1"/>
</dbReference>
<dbReference type="Gene3D" id="2.40.50.140">
    <property type="entry name" value="Nucleic acid-binding proteins"/>
    <property type="match status" value="1"/>
</dbReference>
<dbReference type="GO" id="GO:0016787">
    <property type="term" value="F:hydrolase activity"/>
    <property type="evidence" value="ECO:0007669"/>
    <property type="project" value="UniProtKB-KW"/>
</dbReference>
<name>A0A9P8A335_MORAP</name>
<dbReference type="Pfam" id="PF00579">
    <property type="entry name" value="tRNA-synt_1b"/>
    <property type="match status" value="2"/>
</dbReference>
<comment type="similarity">
    <text evidence="3">Belongs to the class-I aminoacyl-tRNA synthetase family.</text>
</comment>
<evidence type="ECO:0000313" key="25">
    <source>
        <dbReference type="EMBL" id="KAG9322505.1"/>
    </source>
</evidence>
<dbReference type="EC" id="3.6.4.13" evidence="4"/>
<dbReference type="GO" id="GO:0006436">
    <property type="term" value="P:tryptophanyl-tRNA aminoacylation"/>
    <property type="evidence" value="ECO:0007669"/>
    <property type="project" value="InterPro"/>
</dbReference>
<dbReference type="GO" id="GO:0003724">
    <property type="term" value="F:RNA helicase activity"/>
    <property type="evidence" value="ECO:0007669"/>
    <property type="project" value="UniProtKB-EC"/>
</dbReference>
<dbReference type="InterPro" id="IPR049621">
    <property type="entry name" value="S1_DHX8_helicase"/>
</dbReference>
<feature type="domain" description="Helicase ATP-binding" evidence="23">
    <location>
        <begin position="508"/>
        <end position="671"/>
    </location>
</feature>
<dbReference type="SMART" id="SM00847">
    <property type="entry name" value="HA2"/>
    <property type="match status" value="1"/>
</dbReference>
<dbReference type="CDD" id="cd05684">
    <property type="entry name" value="S1_DHX8_helicase"/>
    <property type="match status" value="1"/>
</dbReference>
<comment type="caution">
    <text evidence="25">The sequence shown here is derived from an EMBL/GenBank/DDBJ whole genome shotgun (WGS) entry which is preliminary data.</text>
</comment>
<dbReference type="SMART" id="SM00490">
    <property type="entry name" value="HELICc"/>
    <property type="match status" value="1"/>
</dbReference>
<dbReference type="InterPro" id="IPR007502">
    <property type="entry name" value="Helicase-assoc_dom"/>
</dbReference>
<dbReference type="GO" id="GO:0005684">
    <property type="term" value="C:U2-type spliceosomal complex"/>
    <property type="evidence" value="ECO:0007669"/>
    <property type="project" value="UniProtKB-ARBA"/>
</dbReference>
<dbReference type="Proteomes" id="UP000717515">
    <property type="component" value="Unassembled WGS sequence"/>
</dbReference>
<dbReference type="InterPro" id="IPR048333">
    <property type="entry name" value="HA2_WH"/>
</dbReference>
<organism evidence="25 26">
    <name type="scientific">Mortierella alpina</name>
    <name type="common">Oleaginous fungus</name>
    <name type="synonym">Mortierella renispora</name>
    <dbReference type="NCBI Taxonomy" id="64518"/>
    <lineage>
        <taxon>Eukaryota</taxon>
        <taxon>Fungi</taxon>
        <taxon>Fungi incertae sedis</taxon>
        <taxon>Mucoromycota</taxon>
        <taxon>Mortierellomycotina</taxon>
        <taxon>Mortierellomycetes</taxon>
        <taxon>Mortierellales</taxon>
        <taxon>Mortierellaceae</taxon>
        <taxon>Mortierella</taxon>
    </lineage>
</organism>
<comment type="catalytic activity">
    <reaction evidence="19">
        <text>ATP + H2O = ADP + phosphate + H(+)</text>
        <dbReference type="Rhea" id="RHEA:13065"/>
        <dbReference type="ChEBI" id="CHEBI:15377"/>
        <dbReference type="ChEBI" id="CHEBI:15378"/>
        <dbReference type="ChEBI" id="CHEBI:30616"/>
        <dbReference type="ChEBI" id="CHEBI:43474"/>
        <dbReference type="ChEBI" id="CHEBI:456216"/>
        <dbReference type="EC" id="3.6.4.13"/>
    </reaction>
</comment>
<feature type="domain" description="Helicase C-terminal" evidence="24">
    <location>
        <begin position="689"/>
        <end position="869"/>
    </location>
</feature>
<comment type="catalytic activity">
    <reaction evidence="20">
        <text>tRNA(Trp) + L-tryptophan + ATP = L-tryptophyl-tRNA(Trp) + AMP + diphosphate + H(+)</text>
        <dbReference type="Rhea" id="RHEA:24080"/>
        <dbReference type="Rhea" id="RHEA-COMP:9671"/>
        <dbReference type="Rhea" id="RHEA-COMP:9705"/>
        <dbReference type="ChEBI" id="CHEBI:15378"/>
        <dbReference type="ChEBI" id="CHEBI:30616"/>
        <dbReference type="ChEBI" id="CHEBI:33019"/>
        <dbReference type="ChEBI" id="CHEBI:57912"/>
        <dbReference type="ChEBI" id="CHEBI:78442"/>
        <dbReference type="ChEBI" id="CHEBI:78535"/>
        <dbReference type="ChEBI" id="CHEBI:456215"/>
        <dbReference type="EC" id="6.1.1.2"/>
    </reaction>
</comment>
<comment type="subcellular location">
    <subcellularLocation>
        <location evidence="2">Cytoplasm</location>
    </subcellularLocation>
    <subcellularLocation>
        <location evidence="1">Nucleus</location>
    </subcellularLocation>
</comment>
<feature type="region of interest" description="Disordered" evidence="21">
    <location>
        <begin position="140"/>
        <end position="196"/>
    </location>
</feature>
<dbReference type="Pfam" id="PF00270">
    <property type="entry name" value="DEAD"/>
    <property type="match status" value="1"/>
</dbReference>
<evidence type="ECO:0000259" key="24">
    <source>
        <dbReference type="PROSITE" id="PS51194"/>
    </source>
</evidence>